<dbReference type="GO" id="GO:0005886">
    <property type="term" value="C:plasma membrane"/>
    <property type="evidence" value="ECO:0007669"/>
    <property type="project" value="UniProtKB-SubCell"/>
</dbReference>
<evidence type="ECO:0000256" key="11">
    <source>
        <dbReference type="ARBA" id="ARBA00023180"/>
    </source>
</evidence>
<gene>
    <name evidence="18 19" type="primary">or70b1</name>
    <name evidence="18" type="synonym">or</name>
    <name evidence="18" type="synonym">or115-15</name>
    <name evidence="18" type="synonym">or9.2</name>
    <name evidence="18" type="synonym">zor</name>
</gene>
<evidence type="ECO:0000259" key="14">
    <source>
        <dbReference type="PROSITE" id="PS50262"/>
    </source>
</evidence>
<accession>Q90428</accession>
<evidence type="ECO:0000313" key="15">
    <source>
        <dbReference type="EMBL" id="AAA96510.2"/>
    </source>
</evidence>
<dbReference type="eggNOG" id="ENOG502SHDP">
    <property type="taxonomic scope" value="Eukaryota"/>
</dbReference>
<keyword evidence="2" id="KW-1003">Cell membrane</keyword>
<proteinExistence type="predicted"/>
<evidence type="ECO:0000256" key="5">
    <source>
        <dbReference type="ARBA" id="ARBA00022725"/>
    </source>
</evidence>
<dbReference type="PANTHER" id="PTHR26451">
    <property type="entry name" value="G_PROTEIN_RECEP_F1_2 DOMAIN-CONTAINING PROTEIN"/>
    <property type="match status" value="1"/>
</dbReference>
<feature type="transmembrane region" description="Helical" evidence="13">
    <location>
        <begin position="200"/>
        <end position="227"/>
    </location>
</feature>
<dbReference type="AGR" id="ZFIN:ZDB-GENE-990415-189"/>
<dbReference type="Proteomes" id="UP000000437">
    <property type="component" value="Chromosome 21"/>
</dbReference>
<dbReference type="SMR" id="Q90428"/>
<keyword evidence="8 13" id="KW-0472">Membrane</keyword>
<reference evidence="18" key="4">
    <citation type="journal article" date="2011" name="BMC Evol. Biol.">
        <title>Family structure and phylogenetic analysis of odorant receptor genes in the large yellow croaker (Larimichthys crocea).</title>
        <authorList>
            <person name="Zhou Y."/>
            <person name="Yan X."/>
            <person name="Xu S."/>
            <person name="Zhu P."/>
            <person name="He X."/>
            <person name="Liu J."/>
        </authorList>
    </citation>
    <scope>NUCLEOTIDE SEQUENCE</scope>
</reference>
<protein>
    <submittedName>
        <fullName evidence="18">Odorant receptor 115-15</fullName>
    </submittedName>
    <submittedName>
        <fullName evidence="15">Odorant receptor 9.2</fullName>
    </submittedName>
    <submittedName>
        <fullName evidence="16">Odorant receptor, family F, subfamily 115, member 15</fullName>
    </submittedName>
</protein>
<name>Q90428_DANRE</name>
<dbReference type="GeneTree" id="ENSGT00940000162761"/>
<feature type="transmembrane region" description="Helical" evidence="13">
    <location>
        <begin position="26"/>
        <end position="48"/>
    </location>
</feature>
<keyword evidence="6 13" id="KW-1133">Transmembrane helix</keyword>
<dbReference type="InterPro" id="IPR000725">
    <property type="entry name" value="Olfact_rcpt"/>
</dbReference>
<dbReference type="InterPro" id="IPR017452">
    <property type="entry name" value="GPCR_Rhodpsn_7TM"/>
</dbReference>
<evidence type="ECO:0000313" key="16">
    <source>
        <dbReference type="Ensembl" id="ENSDARP00000098712"/>
    </source>
</evidence>
<dbReference type="PRINTS" id="PR00237">
    <property type="entry name" value="GPCRRHODOPSN"/>
</dbReference>
<evidence type="ECO:0000256" key="4">
    <source>
        <dbReference type="ARBA" id="ARBA00022692"/>
    </source>
</evidence>
<dbReference type="FunFam" id="1.20.1070.10:FF:000024">
    <property type="entry name" value="Olfactory receptor"/>
    <property type="match status" value="1"/>
</dbReference>
<evidence type="ECO:0000256" key="3">
    <source>
        <dbReference type="ARBA" id="ARBA00022606"/>
    </source>
</evidence>
<reference evidence="16 17" key="6">
    <citation type="journal article" date="2013" name="Nature">
        <title>The zebrafish reference genome sequence and its relationship to the human genome.</title>
        <authorList>
            <consortium name="Genome Reference Consortium Zebrafish"/>
            <person name="Howe K."/>
            <person name="Clark M.D."/>
            <person name="Torroja C.F."/>
            <person name="Torrance J."/>
            <person name="Berthelot C."/>
            <person name="Muffato M."/>
            <person name="Collins J.E."/>
            <person name="Humphray S."/>
            <person name="McLaren K."/>
            <person name="Matthews L."/>
            <person name="McLaren S."/>
            <person name="Sealy I."/>
            <person name="Caccamo M."/>
            <person name="Churcher C."/>
            <person name="Scott C."/>
            <person name="Barrett J.C."/>
            <person name="Koch R."/>
            <person name="Rauch G.J."/>
            <person name="White S."/>
            <person name="Chow W."/>
            <person name="Kilian B."/>
            <person name="Quintais L.T."/>
            <person name="Guerra-Assuncao J.A."/>
            <person name="Zhou Y."/>
            <person name="Gu Y."/>
            <person name="Yen J."/>
            <person name="Vogel J.H."/>
            <person name="Eyre T."/>
            <person name="Redmond S."/>
            <person name="Banerjee R."/>
            <person name="Chi J."/>
            <person name="Fu B."/>
            <person name="Langley E."/>
            <person name="Maguire S.F."/>
            <person name="Laird G.K."/>
            <person name="Lloyd D."/>
            <person name="Kenyon E."/>
            <person name="Donaldson S."/>
            <person name="Sehra H."/>
            <person name="Almeida-King J."/>
            <person name="Loveland J."/>
            <person name="Trevanion S."/>
            <person name="Jones M."/>
            <person name="Quail M."/>
            <person name="Willey D."/>
            <person name="Hunt A."/>
            <person name="Burton J."/>
            <person name="Sims S."/>
            <person name="McLay K."/>
            <person name="Plumb B."/>
            <person name="Davis J."/>
            <person name="Clee C."/>
            <person name="Oliver K."/>
            <person name="Clark R."/>
            <person name="Riddle C."/>
            <person name="Elliot D."/>
            <person name="Eliott D."/>
            <person name="Threadgold G."/>
            <person name="Harden G."/>
            <person name="Ware D."/>
            <person name="Begum S."/>
            <person name="Mortimore B."/>
            <person name="Mortimer B."/>
            <person name="Kerry G."/>
            <person name="Heath P."/>
            <person name="Phillimore B."/>
            <person name="Tracey A."/>
            <person name="Corby N."/>
            <person name="Dunn M."/>
            <person name="Johnson C."/>
            <person name="Wood J."/>
            <person name="Clark S."/>
            <person name="Pelan S."/>
            <person name="Griffiths G."/>
            <person name="Smith M."/>
            <person name="Glithero R."/>
            <person name="Howden P."/>
            <person name="Barker N."/>
            <person name="Lloyd C."/>
            <person name="Stevens C."/>
            <person name="Harley J."/>
            <person name="Holt K."/>
            <person name="Panagiotidis G."/>
            <person name="Lovell J."/>
            <person name="Beasley H."/>
            <person name="Henderson C."/>
            <person name="Gordon D."/>
            <person name="Auger K."/>
            <person name="Wright D."/>
            <person name="Collins J."/>
            <person name="Raisen C."/>
            <person name="Dyer L."/>
            <person name="Leung K."/>
            <person name="Robertson L."/>
            <person name="Ambridge K."/>
            <person name="Leongamornlert D."/>
            <person name="McGuire S."/>
            <person name="Gilderthorp R."/>
            <person name="Griffiths C."/>
            <person name="Manthravadi D."/>
            <person name="Nichol S."/>
            <person name="Barker G."/>
            <person name="Whitehead S."/>
            <person name="Kay M."/>
            <person name="Brown J."/>
            <person name="Murnane C."/>
            <person name="Gray E."/>
            <person name="Humphries M."/>
            <person name="Sycamore N."/>
            <person name="Barker D."/>
            <person name="Saunders D."/>
            <person name="Wallis J."/>
            <person name="Babbage A."/>
            <person name="Hammond S."/>
            <person name="Mashreghi-Mohammadi M."/>
            <person name="Barr L."/>
            <person name="Martin S."/>
            <person name="Wray P."/>
            <person name="Ellington A."/>
            <person name="Matthews N."/>
            <person name="Ellwood M."/>
            <person name="Woodmansey R."/>
            <person name="Clark G."/>
            <person name="Cooper J."/>
            <person name="Cooper J."/>
            <person name="Tromans A."/>
            <person name="Grafham D."/>
            <person name="Skuce C."/>
            <person name="Pandian R."/>
            <person name="Andrews R."/>
            <person name="Harrison E."/>
            <person name="Kimberley A."/>
            <person name="Garnett J."/>
            <person name="Fosker N."/>
            <person name="Hall R."/>
            <person name="Garner P."/>
            <person name="Kelly D."/>
            <person name="Bird C."/>
            <person name="Palmer S."/>
            <person name="Gehring I."/>
            <person name="Berger A."/>
            <person name="Dooley C.M."/>
            <person name="Ersan-Urun Z."/>
            <person name="Eser C."/>
            <person name="Geiger H."/>
            <person name="Geisler M."/>
            <person name="Karotki L."/>
            <person name="Kirn A."/>
            <person name="Konantz J."/>
            <person name="Konantz M."/>
            <person name="Oberlander M."/>
            <person name="Rudolph-Geiger S."/>
            <person name="Teucke M."/>
            <person name="Lanz C."/>
            <person name="Raddatz G."/>
            <person name="Osoegawa K."/>
            <person name="Zhu B."/>
            <person name="Rapp A."/>
            <person name="Widaa S."/>
            <person name="Langford C."/>
            <person name="Yang F."/>
            <person name="Schuster S.C."/>
            <person name="Carter N.P."/>
            <person name="Harrow J."/>
            <person name="Ning Z."/>
            <person name="Herrero J."/>
            <person name="Searle S.M."/>
            <person name="Enright A."/>
            <person name="Geisler R."/>
            <person name="Plasterk R.H."/>
            <person name="Lee C."/>
            <person name="Westerfield M."/>
            <person name="de Jong P.J."/>
            <person name="Zon L.I."/>
            <person name="Postlethwait J.H."/>
            <person name="Nusslein-Volhard C."/>
            <person name="Hubbard T.J."/>
            <person name="Roest Crollius H."/>
            <person name="Rogers J."/>
            <person name="Stemple D.L."/>
        </authorList>
    </citation>
    <scope>NUCLEOTIDE SEQUENCE [LARGE SCALE GENOMIC DNA]</scope>
    <source>
        <strain evidence="16">Tuebingen</strain>
    </source>
</reference>
<dbReference type="GeneID" id="30294"/>
<dbReference type="STRING" id="7955.ENSDARP00000098712"/>
<dbReference type="GO" id="GO:0004984">
    <property type="term" value="F:olfactory receptor activity"/>
    <property type="evidence" value="ECO:0000318"/>
    <property type="project" value="GO_Central"/>
</dbReference>
<reference evidence="18" key="9">
    <citation type="submission" date="2025-04" db="UniProtKB">
        <authorList>
            <consortium name="RefSeq"/>
        </authorList>
    </citation>
    <scope>IDENTIFICATION</scope>
</reference>
<keyword evidence="7" id="KW-0297">G-protein coupled receptor</keyword>
<reference evidence="18" key="8">
    <citation type="journal article" date="2020" name="BMC Evol. Biol.">
        <title>A unified nomenclature for vertebrate olfactory receptors.</title>
        <authorList>
            <person name="Olender T."/>
            <person name="Jones T.E.M."/>
            <person name="Bruford E."/>
            <person name="Lancet D."/>
        </authorList>
    </citation>
    <scope>NUCLEOTIDE SEQUENCE</scope>
</reference>
<dbReference type="Pfam" id="PF13853">
    <property type="entry name" value="7tm_4"/>
    <property type="match status" value="1"/>
</dbReference>
<evidence type="ECO:0000256" key="1">
    <source>
        <dbReference type="ARBA" id="ARBA00004651"/>
    </source>
</evidence>
<dbReference type="InterPro" id="IPR052921">
    <property type="entry name" value="GPCR1_Superfamily_Member"/>
</dbReference>
<dbReference type="CTD" id="30294"/>
<reference evidence="15" key="2">
    <citation type="submission" date="2000-07" db="EMBL/GenBank/DDBJ databases">
        <title>Analysis of the genomic region surrounding an odorant receptor gene cluster.</title>
        <authorList>
            <person name="Dugas J.C."/>
            <person name="Ngai J."/>
        </authorList>
    </citation>
    <scope>NUCLEOTIDE SEQUENCE</scope>
</reference>
<dbReference type="Ensembl" id="ENSDART00000108650.3">
    <property type="protein sequence ID" value="ENSDARP00000098712.1"/>
    <property type="gene ID" value="ENSDARG00000079294.3"/>
</dbReference>
<evidence type="ECO:0000313" key="17">
    <source>
        <dbReference type="Proteomes" id="UP000000437"/>
    </source>
</evidence>
<dbReference type="PROSITE" id="PS50262">
    <property type="entry name" value="G_PROTEIN_RECEP_F1_2"/>
    <property type="match status" value="1"/>
</dbReference>
<dbReference type="RefSeq" id="NP_571158.1">
    <property type="nucleotide sequence ID" value="NM_131083.1"/>
</dbReference>
<feature type="transmembrane region" description="Helical" evidence="13">
    <location>
        <begin position="142"/>
        <end position="165"/>
    </location>
</feature>
<keyword evidence="5" id="KW-0552">Olfaction</keyword>
<reference evidence="15" key="1">
    <citation type="journal article" date="1996" name="Neuron">
        <title>Asynchronous onset of odorant receptor expression in the developing zebrafish olfactory system.</title>
        <authorList>
            <person name="Barth A.L."/>
            <person name="Justice N.J."/>
            <person name="Ngai J."/>
        </authorList>
    </citation>
    <scope>NUCLEOTIDE SEQUENCE</scope>
</reference>
<dbReference type="OMA" id="MYGTTSH"/>
<reference evidence="16" key="5">
    <citation type="submission" date="2012-02" db="UniProtKB">
        <authorList>
            <consortium name="Ensembl"/>
        </authorList>
    </citation>
    <scope>IDENTIFICATION</scope>
    <source>
        <strain evidence="16">Tuebingen</strain>
    </source>
</reference>
<keyword evidence="4 13" id="KW-0812">Transmembrane</keyword>
<keyword evidence="11" id="KW-0325">Glycoprotein</keyword>
<dbReference type="KEGG" id="dre:30294"/>
<feature type="domain" description="G-protein coupled receptors family 1 profile" evidence="14">
    <location>
        <begin position="40"/>
        <end position="290"/>
    </location>
</feature>
<evidence type="ECO:0000256" key="10">
    <source>
        <dbReference type="ARBA" id="ARBA00023170"/>
    </source>
</evidence>
<reference evidence="18" key="3">
    <citation type="journal article" date="2004" name="Gene">
        <title>Identification of 24 genes and two pseudogenes coding for olfactory receptors in Japanese loach, classified into four subfamilies: a putative evolutionary process for fish olfactory receptor genes by comprehensive phylogenetic analysis.</title>
        <authorList>
            <person name="Irie-Kushiyama S."/>
            <person name="Asano-Miyoshi M."/>
            <person name="Suda T."/>
            <person name="Abe K."/>
            <person name="Emori Y."/>
        </authorList>
    </citation>
    <scope>NUCLEOTIDE SEQUENCE</scope>
</reference>
<dbReference type="GO" id="GO:0004930">
    <property type="term" value="F:G protein-coupled receptor activity"/>
    <property type="evidence" value="ECO:0007669"/>
    <property type="project" value="UniProtKB-KW"/>
</dbReference>
<dbReference type="GO" id="GO:0050911">
    <property type="term" value="P:detection of chemical stimulus involved in sensory perception of smell"/>
    <property type="evidence" value="ECO:0000318"/>
    <property type="project" value="GO_Central"/>
</dbReference>
<dbReference type="PANTHER" id="PTHR26451:SF848">
    <property type="entry name" value="ODORANT RECEPTOR-RELATED"/>
    <property type="match status" value="1"/>
</dbReference>
<dbReference type="PRINTS" id="PR00245">
    <property type="entry name" value="OLFACTORYR"/>
</dbReference>
<evidence type="ECO:0000256" key="2">
    <source>
        <dbReference type="ARBA" id="ARBA00022475"/>
    </source>
</evidence>
<evidence type="ECO:0000256" key="13">
    <source>
        <dbReference type="SAM" id="Phobius"/>
    </source>
</evidence>
<evidence type="ECO:0000256" key="7">
    <source>
        <dbReference type="ARBA" id="ARBA00023040"/>
    </source>
</evidence>
<organism evidence="15">
    <name type="scientific">Danio rerio</name>
    <name type="common">Zebrafish</name>
    <name type="synonym">Brachydanio rerio</name>
    <dbReference type="NCBI Taxonomy" id="7955"/>
    <lineage>
        <taxon>Eukaryota</taxon>
        <taxon>Metazoa</taxon>
        <taxon>Chordata</taxon>
        <taxon>Craniata</taxon>
        <taxon>Vertebrata</taxon>
        <taxon>Euteleostomi</taxon>
        <taxon>Actinopterygii</taxon>
        <taxon>Neopterygii</taxon>
        <taxon>Teleostei</taxon>
        <taxon>Ostariophysi</taxon>
        <taxon>Cypriniformes</taxon>
        <taxon>Danionidae</taxon>
        <taxon>Danioninae</taxon>
        <taxon>Danio</taxon>
    </lineage>
</organism>
<dbReference type="AlphaFoldDB" id="Q90428"/>
<dbReference type="GO" id="GO:0016020">
    <property type="term" value="C:membrane"/>
    <property type="evidence" value="ECO:0000318"/>
    <property type="project" value="GO_Central"/>
</dbReference>
<accession>A0A8N7UZG4</accession>
<evidence type="ECO:0000256" key="6">
    <source>
        <dbReference type="ARBA" id="ARBA00022989"/>
    </source>
</evidence>
<keyword evidence="3" id="KW-0716">Sensory transduction</keyword>
<dbReference type="GO" id="GO:0005549">
    <property type="term" value="F:odorant binding"/>
    <property type="evidence" value="ECO:0000318"/>
    <property type="project" value="GO_Central"/>
</dbReference>
<evidence type="ECO:0000313" key="19">
    <source>
        <dbReference type="ZFIN" id="ZDB-GENE-990415-189"/>
    </source>
</evidence>
<dbReference type="EMBL" id="CU104696">
    <property type="status" value="NOT_ANNOTATED_CDS"/>
    <property type="molecule type" value="Genomic_DNA"/>
</dbReference>
<dbReference type="ZFIN" id="ZDB-GENE-990415-189">
    <property type="gene designation" value="or70b1"/>
</dbReference>
<dbReference type="EMBL" id="U42394">
    <property type="protein sequence ID" value="AAA96510.2"/>
    <property type="molecule type" value="Genomic_DNA"/>
</dbReference>
<keyword evidence="12" id="KW-0807">Transducer</keyword>
<evidence type="ECO:0000256" key="9">
    <source>
        <dbReference type="ARBA" id="ARBA00023157"/>
    </source>
</evidence>
<dbReference type="OrthoDB" id="9615015at2759"/>
<evidence type="ECO:0000313" key="18">
    <source>
        <dbReference type="RefSeq" id="NP_571158.1"/>
    </source>
</evidence>
<dbReference type="Gene3D" id="1.20.1070.10">
    <property type="entry name" value="Rhodopsin 7-helix transmembrane proteins"/>
    <property type="match status" value="1"/>
</dbReference>
<dbReference type="SUPFAM" id="SSF81321">
    <property type="entry name" value="Family A G protein-coupled receptor-like"/>
    <property type="match status" value="1"/>
</dbReference>
<evidence type="ECO:0000256" key="8">
    <source>
        <dbReference type="ARBA" id="ARBA00023136"/>
    </source>
</evidence>
<dbReference type="HOGENOM" id="CLU_012526_0_1_1"/>
<dbReference type="PaxDb" id="7955-ENSDARP00000098712"/>
<keyword evidence="9" id="KW-1015">Disulfide bond</keyword>
<keyword evidence="10 15" id="KW-0675">Receptor</keyword>
<sequence length="316" mass="35792">MENYTFNSIILQLEGLRVSEEATYPVFVFFLLFYVAIMVLNIGIFIVITTHRSLHEPMYMLFCNLPINDILGNSIMVPRLLMDILKSPSQRYISYVECVVQAFSTHTYGTTSHTILIIMAIDRYVAICNPLRYQTIMTNKTVITLSALAWGIALLFISILIGLTLRLSRCRTFISNPFCDNASLFKLSCEDVTINNLYGLIYTVLLFGSSMGSIAVTYIKITAVCLVTKSKMLNSRALKTCSTHLSLYLIMLISGLIIIVLHRFPAYSDYRKIASLLFHIIPSILNPIIYGVQSSEVRHVLIQVLSFKKRRAVKDV</sequence>
<feature type="transmembrane region" description="Helical" evidence="13">
    <location>
        <begin position="273"/>
        <end position="292"/>
    </location>
</feature>
<reference evidence="18" key="7">
    <citation type="journal article" date="2015" name="Sci. Rep.">
        <title>Molecular and neuronal homology between the olfactory systems of zebrafish and mouse.</title>
        <authorList>
            <person name="Saraiva L.R."/>
            <person name="Ahuja G."/>
            <person name="Ivandic I."/>
            <person name="Syed A.S."/>
            <person name="Marioni J.C."/>
            <person name="Korsching S.I."/>
            <person name="Logan D.W."/>
        </authorList>
    </citation>
    <scope>NUCLEOTIDE SEQUENCE</scope>
</reference>
<evidence type="ECO:0000256" key="12">
    <source>
        <dbReference type="ARBA" id="ARBA00023224"/>
    </source>
</evidence>
<dbReference type="Bgee" id="ENSDARG00000079294">
    <property type="expression patterns" value="Expressed in olfactory epithelium"/>
</dbReference>
<feature type="transmembrane region" description="Helical" evidence="13">
    <location>
        <begin position="247"/>
        <end position="267"/>
    </location>
</feature>
<comment type="subcellular location">
    <subcellularLocation>
        <location evidence="1">Cell membrane</location>
        <topology evidence="1">Multi-pass membrane protein</topology>
    </subcellularLocation>
</comment>
<keyword evidence="17" id="KW-1185">Reference proteome</keyword>
<dbReference type="InterPro" id="IPR000276">
    <property type="entry name" value="GPCR_Rhodpsn"/>
</dbReference>